<dbReference type="OrthoDB" id="9916973at2"/>
<accession>K1JJP5</accession>
<comment type="caution">
    <text evidence="2">The sequence shown here is derived from an EMBL/GenBank/DDBJ whole genome shotgun (WGS) entry which is preliminary data.</text>
</comment>
<protein>
    <submittedName>
        <fullName evidence="2">Uncharacterized protein</fullName>
    </submittedName>
</protein>
<dbReference type="eggNOG" id="ENOG5032QHW">
    <property type="taxonomic scope" value="Bacteria"/>
</dbReference>
<evidence type="ECO:0000313" key="3">
    <source>
        <dbReference type="Proteomes" id="UP000005835"/>
    </source>
</evidence>
<evidence type="ECO:0000256" key="1">
    <source>
        <dbReference type="SAM" id="Coils"/>
    </source>
</evidence>
<sequence length="235" mass="25296">MSRFTVILPEGTVILKNEETGQILRLSAESGPLVLGEIEMSMTLGPRPLEVAGAAHAPAVAAAQAPACELPARPADPLADLPDEAFVPRPETPGTAPLPHPIPGTEGVNLINPYEALGKKALRSLPPGFGPNTGEPFMSPEEDWAPGTAPVLRGIRVLDAPLEALTASDFEQILDAMALRRNNIEGEIEFMEEIEADEEDIRDLERDIEQLDRDLADVVARKEEFDALSKKQAAE</sequence>
<dbReference type="PATRIC" id="fig|742823.3.peg.1930"/>
<dbReference type="EMBL" id="ADMG01000042">
    <property type="protein sequence ID" value="EKB30406.1"/>
    <property type="molecule type" value="Genomic_DNA"/>
</dbReference>
<dbReference type="HOGENOM" id="CLU_1179722_0_0_4"/>
<proteinExistence type="predicted"/>
<dbReference type="RefSeq" id="WP_005436516.1">
    <property type="nucleotide sequence ID" value="NZ_JH815519.1"/>
</dbReference>
<keyword evidence="1" id="KW-0175">Coiled coil</keyword>
<dbReference type="AlphaFoldDB" id="K1JJP5"/>
<gene>
    <name evidence="2" type="ORF">HMPREF9465_01934</name>
</gene>
<feature type="coiled-coil region" evidence="1">
    <location>
        <begin position="187"/>
        <end position="221"/>
    </location>
</feature>
<reference evidence="2 3" key="1">
    <citation type="submission" date="2012-05" db="EMBL/GenBank/DDBJ databases">
        <title>The Genome Sequence of Sutterella wadsworthensis 2_1_59BFAA.</title>
        <authorList>
            <consortium name="The Broad Institute Genome Sequencing Platform"/>
            <person name="Earl A."/>
            <person name="Ward D."/>
            <person name="Feldgarden M."/>
            <person name="Gevers D."/>
            <person name="Daigneault M."/>
            <person name="Strauss J."/>
            <person name="Allen-Vercoe E."/>
            <person name="Walker B."/>
            <person name="Young S.K."/>
            <person name="Zeng Q."/>
            <person name="Gargeya S."/>
            <person name="Fitzgerald M."/>
            <person name="Haas B."/>
            <person name="Abouelleil A."/>
            <person name="Alvarado L."/>
            <person name="Arachchi H.M."/>
            <person name="Berlin A.M."/>
            <person name="Chapman S.B."/>
            <person name="Goldberg J."/>
            <person name="Griggs A."/>
            <person name="Gujja S."/>
            <person name="Hansen M."/>
            <person name="Howarth C."/>
            <person name="Imamovic A."/>
            <person name="Larimer J."/>
            <person name="McCowen C."/>
            <person name="Montmayeur A."/>
            <person name="Murphy C."/>
            <person name="Neiman D."/>
            <person name="Pearson M."/>
            <person name="Priest M."/>
            <person name="Roberts A."/>
            <person name="Saif S."/>
            <person name="Shea T."/>
            <person name="Sisk P."/>
            <person name="Sykes S."/>
            <person name="Wortman J."/>
            <person name="Nusbaum C."/>
            <person name="Birren B."/>
        </authorList>
    </citation>
    <scope>NUCLEOTIDE SEQUENCE [LARGE SCALE GENOMIC DNA]</scope>
    <source>
        <strain evidence="2 3">2_1_59BFAA</strain>
    </source>
</reference>
<evidence type="ECO:0000313" key="2">
    <source>
        <dbReference type="EMBL" id="EKB30406.1"/>
    </source>
</evidence>
<keyword evidence="3" id="KW-1185">Reference proteome</keyword>
<name>K1JJP5_9BURK</name>
<dbReference type="Proteomes" id="UP000005835">
    <property type="component" value="Unassembled WGS sequence"/>
</dbReference>
<organism evidence="2 3">
    <name type="scientific">Sutterella wadsworthensis 2_1_59BFAA</name>
    <dbReference type="NCBI Taxonomy" id="742823"/>
    <lineage>
        <taxon>Bacteria</taxon>
        <taxon>Pseudomonadati</taxon>
        <taxon>Pseudomonadota</taxon>
        <taxon>Betaproteobacteria</taxon>
        <taxon>Burkholderiales</taxon>
        <taxon>Sutterellaceae</taxon>
        <taxon>Sutterella</taxon>
    </lineage>
</organism>